<evidence type="ECO:0000313" key="1">
    <source>
        <dbReference type="EMBL" id="KAK3312344.1"/>
    </source>
</evidence>
<dbReference type="EMBL" id="JAUEDM010000009">
    <property type="protein sequence ID" value="KAK3312344.1"/>
    <property type="molecule type" value="Genomic_DNA"/>
</dbReference>
<name>A0AAE0HTK3_9PEZI</name>
<sequence>MTARQGSENPAWDQSDELWENERNKMRKKTFTYKIIALAERTMGESVIFVPPLAAGGYNCYTLFESEEAPSPRSPQPHLTLSSTGMIPNHGPFMIIQDLKAQRTMSDCLERPRQYDDESLVLDPNISDSKIRSVYGQMAPSLLQLAQPTFPRIGSLSVTDTGGIRCNGATDRHQHEQHDANGNAALPNNDIISSEDDRRTKYVARQLFYKLAKQGRLSTFGFAGCEDTPGATLPAPDGSNSFRLWCDDFRPNNVLVDKEDDKIVGVPEMWEDGLDDCASVYEKRLETFLSEMEKAEKDFWETGRFWVNYAARKSWAFDAIYWKYIDGRFFGKREHHIGPKEQFWKSRIDLLSEREREAMEPLVQIKLEESKEQARKRLSAVLFE</sequence>
<protein>
    <recommendedName>
        <fullName evidence="3">Aminoglycoside phosphotransferase domain-containing protein</fullName>
    </recommendedName>
</protein>
<comment type="caution">
    <text evidence="1">The sequence shown here is derived from an EMBL/GenBank/DDBJ whole genome shotgun (WGS) entry which is preliminary data.</text>
</comment>
<evidence type="ECO:0008006" key="3">
    <source>
        <dbReference type="Google" id="ProtNLM"/>
    </source>
</evidence>
<accession>A0AAE0HTK3</accession>
<dbReference type="Proteomes" id="UP001283341">
    <property type="component" value="Unassembled WGS sequence"/>
</dbReference>
<gene>
    <name evidence="1" type="ORF">B0H66DRAFT_578502</name>
</gene>
<keyword evidence="2" id="KW-1185">Reference proteome</keyword>
<organism evidence="1 2">
    <name type="scientific">Apodospora peruviana</name>
    <dbReference type="NCBI Taxonomy" id="516989"/>
    <lineage>
        <taxon>Eukaryota</taxon>
        <taxon>Fungi</taxon>
        <taxon>Dikarya</taxon>
        <taxon>Ascomycota</taxon>
        <taxon>Pezizomycotina</taxon>
        <taxon>Sordariomycetes</taxon>
        <taxon>Sordariomycetidae</taxon>
        <taxon>Sordariales</taxon>
        <taxon>Lasiosphaeriaceae</taxon>
        <taxon>Apodospora</taxon>
    </lineage>
</organism>
<reference evidence="1" key="2">
    <citation type="submission" date="2023-06" db="EMBL/GenBank/DDBJ databases">
        <authorList>
            <consortium name="Lawrence Berkeley National Laboratory"/>
            <person name="Haridas S."/>
            <person name="Hensen N."/>
            <person name="Bonometti L."/>
            <person name="Westerberg I."/>
            <person name="Brannstrom I.O."/>
            <person name="Guillou S."/>
            <person name="Cros-Aarteil S."/>
            <person name="Calhoun S."/>
            <person name="Kuo A."/>
            <person name="Mondo S."/>
            <person name="Pangilinan J."/>
            <person name="Riley R."/>
            <person name="Labutti K."/>
            <person name="Andreopoulos B."/>
            <person name="Lipzen A."/>
            <person name="Chen C."/>
            <person name="Yanf M."/>
            <person name="Daum C."/>
            <person name="Ng V."/>
            <person name="Clum A."/>
            <person name="Steindorff A."/>
            <person name="Ohm R."/>
            <person name="Martin F."/>
            <person name="Silar P."/>
            <person name="Natvig D."/>
            <person name="Lalanne C."/>
            <person name="Gautier V."/>
            <person name="Ament-Velasquez S.L."/>
            <person name="Kruys A."/>
            <person name="Hutchinson M.I."/>
            <person name="Powell A.J."/>
            <person name="Barry K."/>
            <person name="Miller A.N."/>
            <person name="Grigoriev I.V."/>
            <person name="Debuchy R."/>
            <person name="Gladieux P."/>
            <person name="Thoren M.H."/>
            <person name="Johannesson H."/>
        </authorList>
    </citation>
    <scope>NUCLEOTIDE SEQUENCE</scope>
    <source>
        <strain evidence="1">CBS 118394</strain>
    </source>
</reference>
<dbReference type="AlphaFoldDB" id="A0AAE0HTK3"/>
<proteinExistence type="predicted"/>
<evidence type="ECO:0000313" key="2">
    <source>
        <dbReference type="Proteomes" id="UP001283341"/>
    </source>
</evidence>
<reference evidence="1" key="1">
    <citation type="journal article" date="2023" name="Mol. Phylogenet. Evol.">
        <title>Genome-scale phylogeny and comparative genomics of the fungal order Sordariales.</title>
        <authorList>
            <person name="Hensen N."/>
            <person name="Bonometti L."/>
            <person name="Westerberg I."/>
            <person name="Brannstrom I.O."/>
            <person name="Guillou S."/>
            <person name="Cros-Aarteil S."/>
            <person name="Calhoun S."/>
            <person name="Haridas S."/>
            <person name="Kuo A."/>
            <person name="Mondo S."/>
            <person name="Pangilinan J."/>
            <person name="Riley R."/>
            <person name="LaButti K."/>
            <person name="Andreopoulos B."/>
            <person name="Lipzen A."/>
            <person name="Chen C."/>
            <person name="Yan M."/>
            <person name="Daum C."/>
            <person name="Ng V."/>
            <person name="Clum A."/>
            <person name="Steindorff A."/>
            <person name="Ohm R.A."/>
            <person name="Martin F."/>
            <person name="Silar P."/>
            <person name="Natvig D.O."/>
            <person name="Lalanne C."/>
            <person name="Gautier V."/>
            <person name="Ament-Velasquez S.L."/>
            <person name="Kruys A."/>
            <person name="Hutchinson M.I."/>
            <person name="Powell A.J."/>
            <person name="Barry K."/>
            <person name="Miller A.N."/>
            <person name="Grigoriev I.V."/>
            <person name="Debuchy R."/>
            <person name="Gladieux P."/>
            <person name="Hiltunen Thoren M."/>
            <person name="Johannesson H."/>
        </authorList>
    </citation>
    <scope>NUCLEOTIDE SEQUENCE</scope>
    <source>
        <strain evidence="1">CBS 118394</strain>
    </source>
</reference>